<name>A0AAW2RQ99_9LAMI</name>
<dbReference type="PANTHER" id="PTHR48048:SF41">
    <property type="entry name" value="GLYCOSYLTRANSFERASE"/>
    <property type="match status" value="1"/>
</dbReference>
<dbReference type="InterPro" id="IPR050481">
    <property type="entry name" value="UDP-glycosyltransf_plant"/>
</dbReference>
<proteinExistence type="predicted"/>
<reference evidence="1" key="2">
    <citation type="journal article" date="2024" name="Plant">
        <title>Genomic evolution and insights into agronomic trait innovations of Sesamum species.</title>
        <authorList>
            <person name="Miao H."/>
            <person name="Wang L."/>
            <person name="Qu L."/>
            <person name="Liu H."/>
            <person name="Sun Y."/>
            <person name="Le M."/>
            <person name="Wang Q."/>
            <person name="Wei S."/>
            <person name="Zheng Y."/>
            <person name="Lin W."/>
            <person name="Duan Y."/>
            <person name="Cao H."/>
            <person name="Xiong S."/>
            <person name="Wang X."/>
            <person name="Wei L."/>
            <person name="Li C."/>
            <person name="Ma Q."/>
            <person name="Ju M."/>
            <person name="Zhao R."/>
            <person name="Li G."/>
            <person name="Mu C."/>
            <person name="Tian Q."/>
            <person name="Mei H."/>
            <person name="Zhang T."/>
            <person name="Gao T."/>
            <person name="Zhang H."/>
        </authorList>
    </citation>
    <scope>NUCLEOTIDE SEQUENCE</scope>
    <source>
        <strain evidence="1">KEN8</strain>
    </source>
</reference>
<comment type="caution">
    <text evidence="1">The sequence shown here is derived from an EMBL/GenBank/DDBJ whole genome shotgun (WGS) entry which is preliminary data.</text>
</comment>
<organism evidence="1">
    <name type="scientific">Sesamum calycinum</name>
    <dbReference type="NCBI Taxonomy" id="2727403"/>
    <lineage>
        <taxon>Eukaryota</taxon>
        <taxon>Viridiplantae</taxon>
        <taxon>Streptophyta</taxon>
        <taxon>Embryophyta</taxon>
        <taxon>Tracheophyta</taxon>
        <taxon>Spermatophyta</taxon>
        <taxon>Magnoliopsida</taxon>
        <taxon>eudicotyledons</taxon>
        <taxon>Gunneridae</taxon>
        <taxon>Pentapetalae</taxon>
        <taxon>asterids</taxon>
        <taxon>lamiids</taxon>
        <taxon>Lamiales</taxon>
        <taxon>Pedaliaceae</taxon>
        <taxon>Sesamum</taxon>
    </lineage>
</organism>
<dbReference type="AlphaFoldDB" id="A0AAW2RQ99"/>
<dbReference type="Gene3D" id="3.40.50.2000">
    <property type="entry name" value="Glycogen Phosphorylase B"/>
    <property type="match status" value="1"/>
</dbReference>
<sequence>MVSRACTLLLDINCDDSCFLRTPQFHATSCYLHQPTPPFHLHRNPQHRRLPSPSISISASTTVTYHRSPPPSSANFNLQSVELFFEISRLTNPILRQALQEIQQKSNIKAFVIDFFSNPAFEVSTCMNIPTYYWFAPGAFGLCLLLHLPTIHETIAGDIGDLNDFLEVPGCPLLHSSEFPEGVLYRQENL</sequence>
<evidence type="ECO:0000313" key="1">
    <source>
        <dbReference type="EMBL" id="KAL0382397.1"/>
    </source>
</evidence>
<dbReference type="SUPFAM" id="SSF53756">
    <property type="entry name" value="UDP-Glycosyltransferase/glycogen phosphorylase"/>
    <property type="match status" value="1"/>
</dbReference>
<gene>
    <name evidence="1" type="ORF">Scaly_0527000</name>
</gene>
<reference evidence="1" key="1">
    <citation type="submission" date="2020-06" db="EMBL/GenBank/DDBJ databases">
        <authorList>
            <person name="Li T."/>
            <person name="Hu X."/>
            <person name="Zhang T."/>
            <person name="Song X."/>
            <person name="Zhang H."/>
            <person name="Dai N."/>
            <person name="Sheng W."/>
            <person name="Hou X."/>
            <person name="Wei L."/>
        </authorList>
    </citation>
    <scope>NUCLEOTIDE SEQUENCE</scope>
    <source>
        <strain evidence="1">KEN8</strain>
        <tissue evidence="1">Leaf</tissue>
    </source>
</reference>
<protein>
    <submittedName>
        <fullName evidence="1">Chalcone 4'-O-glucosyltransferase</fullName>
    </submittedName>
</protein>
<dbReference type="PANTHER" id="PTHR48048">
    <property type="entry name" value="GLYCOSYLTRANSFERASE"/>
    <property type="match status" value="1"/>
</dbReference>
<dbReference type="EMBL" id="JACGWM010000003">
    <property type="protein sequence ID" value="KAL0382397.1"/>
    <property type="molecule type" value="Genomic_DNA"/>
</dbReference>
<accession>A0AAW2RQ99</accession>
<dbReference type="GO" id="GO:0035251">
    <property type="term" value="F:UDP-glucosyltransferase activity"/>
    <property type="evidence" value="ECO:0007669"/>
    <property type="project" value="InterPro"/>
</dbReference>